<dbReference type="OrthoDB" id="10253736at2759"/>
<reference evidence="1 2" key="1">
    <citation type="submission" date="2016-01" db="EMBL/GenBank/DDBJ databases">
        <title>Genome sequence of the yeast Holleya sinecauda.</title>
        <authorList>
            <person name="Dietrich F.S."/>
        </authorList>
    </citation>
    <scope>NUCLEOTIDE SEQUENCE [LARGE SCALE GENOMIC DNA]</scope>
    <source>
        <strain evidence="1 2">ATCC 58844</strain>
    </source>
</reference>
<evidence type="ECO:0000313" key="1">
    <source>
        <dbReference type="EMBL" id="AMD21735.1"/>
    </source>
</evidence>
<gene>
    <name evidence="1" type="ORF">AW171_hschr63706</name>
</gene>
<organism evidence="1 2">
    <name type="scientific">Eremothecium sinecaudum</name>
    <dbReference type="NCBI Taxonomy" id="45286"/>
    <lineage>
        <taxon>Eukaryota</taxon>
        <taxon>Fungi</taxon>
        <taxon>Dikarya</taxon>
        <taxon>Ascomycota</taxon>
        <taxon>Saccharomycotina</taxon>
        <taxon>Saccharomycetes</taxon>
        <taxon>Saccharomycetales</taxon>
        <taxon>Saccharomycetaceae</taxon>
        <taxon>Eremothecium</taxon>
    </lineage>
</organism>
<dbReference type="GO" id="GO:0016616">
    <property type="term" value="F:oxidoreductase activity, acting on the CH-OH group of donors, NAD or NADP as acceptor"/>
    <property type="evidence" value="ECO:0007669"/>
    <property type="project" value="TreeGrafter"/>
</dbReference>
<proteinExistence type="predicted"/>
<dbReference type="SUPFAM" id="SSF51735">
    <property type="entry name" value="NAD(P)-binding Rossmann-fold domains"/>
    <property type="match status" value="1"/>
</dbReference>
<evidence type="ECO:0000313" key="2">
    <source>
        <dbReference type="Proteomes" id="UP000243052"/>
    </source>
</evidence>
<dbReference type="InterPro" id="IPR036291">
    <property type="entry name" value="NAD(P)-bd_dom_sf"/>
</dbReference>
<protein>
    <submittedName>
        <fullName evidence="1">HFL121Wp</fullName>
    </submittedName>
</protein>
<dbReference type="Proteomes" id="UP000243052">
    <property type="component" value="Chromosome vi"/>
</dbReference>
<dbReference type="GeneID" id="28725040"/>
<accession>A0A120K2J8</accession>
<dbReference type="RefSeq" id="XP_017988731.1">
    <property type="nucleotide sequence ID" value="XM_018133143.1"/>
</dbReference>
<keyword evidence="2" id="KW-1185">Reference proteome</keyword>
<dbReference type="STRING" id="45286.A0A120K2J8"/>
<dbReference type="PANTHER" id="PTHR24322:SF744">
    <property type="entry name" value="OXIDOREDUCTASE-LIKE PROTEIN SRL4"/>
    <property type="match status" value="1"/>
</dbReference>
<dbReference type="EMBL" id="CP014246">
    <property type="protein sequence ID" value="AMD21735.1"/>
    <property type="molecule type" value="Genomic_DNA"/>
</dbReference>
<name>A0A120K2J8_9SACH</name>
<sequence>MTSALIGRIVRKLYKYTAKLDNLIGPGKYLDNSVDKVLILGGTSNIFGVEVIKILLFEEGINVVNLDTVDHRELVYEENEENASVGHVESETVRPKAAKEGEYHFIKCESTCDKNHVLDGLNKVLEGDYGISVFINNVNEGLFEFMQGGTDPPLSHAPLDLKRNSFILGNQGQFQDLLNSNLINVMISVKFFLNEIVPQTMRQHGDRDQPPGFYIINTTNTISLHAPAFAGYFAASKAGLNQFHESLTSELGFYNNDCRIKTLLAFLPFYSTHTVSNVPWAEYAGVFIRALKLGRSGEMTLNFVPGRFSVAKFTAMSHRTRYWRAYEPYWWEKLLVAVSHGYPHVTNYLKPPRNVTSIASPSSRHVN</sequence>
<dbReference type="PANTHER" id="PTHR24322">
    <property type="entry name" value="PKSB"/>
    <property type="match status" value="1"/>
</dbReference>
<dbReference type="AlphaFoldDB" id="A0A120K2J8"/>
<dbReference type="Gene3D" id="3.40.50.720">
    <property type="entry name" value="NAD(P)-binding Rossmann-like Domain"/>
    <property type="match status" value="1"/>
</dbReference>